<gene>
    <name evidence="2" type="ORF">QWY14_00835</name>
</gene>
<dbReference type="Proteomes" id="UP001172055">
    <property type="component" value="Unassembled WGS sequence"/>
</dbReference>
<comment type="caution">
    <text evidence="2">The sequence shown here is derived from an EMBL/GenBank/DDBJ whole genome shotgun (WGS) entry which is preliminary data.</text>
</comment>
<accession>A0ABT8MXF1</accession>
<reference evidence="2 3" key="1">
    <citation type="submission" date="2023-06" db="EMBL/GenBank/DDBJ databases">
        <title>Novel species in genus Planococcus.</title>
        <authorList>
            <person name="Ning S."/>
        </authorList>
    </citation>
    <scope>NUCLEOTIDE SEQUENCE [LARGE SCALE GENOMIC DNA]</scope>
    <source>
        <strain evidence="2 3">N028</strain>
    </source>
</reference>
<evidence type="ECO:0000259" key="1">
    <source>
        <dbReference type="PROSITE" id="PS50965"/>
    </source>
</evidence>
<name>A0ABT8MXF1_9BACL</name>
<evidence type="ECO:0000313" key="3">
    <source>
        <dbReference type="Proteomes" id="UP001172055"/>
    </source>
</evidence>
<proteinExistence type="predicted"/>
<dbReference type="Pfam" id="PF08378">
    <property type="entry name" value="NERD"/>
    <property type="match status" value="1"/>
</dbReference>
<feature type="domain" description="NERD" evidence="1">
    <location>
        <begin position="42"/>
        <end position="160"/>
    </location>
</feature>
<dbReference type="InterPro" id="IPR011528">
    <property type="entry name" value="NERD"/>
</dbReference>
<keyword evidence="3" id="KW-1185">Reference proteome</keyword>
<protein>
    <submittedName>
        <fullName evidence="2">Nuclease-related domain-containing protein</fullName>
    </submittedName>
</protein>
<organism evidence="2 3">
    <name type="scientific">Planococcus shixiaomingii</name>
    <dbReference type="NCBI Taxonomy" id="3058393"/>
    <lineage>
        <taxon>Bacteria</taxon>
        <taxon>Bacillati</taxon>
        <taxon>Bacillota</taxon>
        <taxon>Bacilli</taxon>
        <taxon>Bacillales</taxon>
        <taxon>Caryophanaceae</taxon>
        <taxon>Planococcus</taxon>
    </lineage>
</organism>
<dbReference type="EMBL" id="JAUJWV010000001">
    <property type="protein sequence ID" value="MDN7240309.1"/>
    <property type="molecule type" value="Genomic_DNA"/>
</dbReference>
<sequence length="322" mass="38000">MRIKPENELLTFSESLKALLDRLPPNHPRRQFLNAELYREEAGKRGEKRIKRKFMEFYSAEEAEIIWDVRLQINDWKVQIDGLLLTGKGAVIIESKNISGKIHFDQETEEFYRIDEEGVKTIMENPLFQLEKHKRFMQEWFRLQKIALPVEGLVVFTSKKCEFISKVPGVYICKTYQMNKYLYDVLLKFPQNKASVSPAQIKQLIVASKTPFKRIPLCAYYHIKREELETGVYCQNCGLRTMRRIKKSWNCSSCKHRNKDAHIQTIREYFSLISANLDSRQFRAFCHIESPFVASRMLASVDLLRSGPPKKRVYTMKMEERK</sequence>
<evidence type="ECO:0000313" key="2">
    <source>
        <dbReference type="EMBL" id="MDN7240309.1"/>
    </source>
</evidence>
<dbReference type="PROSITE" id="PS50965">
    <property type="entry name" value="NERD"/>
    <property type="match status" value="1"/>
</dbReference>